<dbReference type="RefSeq" id="WP_323748298.1">
    <property type="nucleotide sequence ID" value="NZ_JAPCWC010000002.1"/>
</dbReference>
<feature type="domain" description="Response regulatory" evidence="7">
    <location>
        <begin position="153"/>
        <end position="275"/>
    </location>
</feature>
<feature type="modified residue" description="4-aspartylphosphate" evidence="5">
    <location>
        <position position="207"/>
    </location>
</feature>
<dbReference type="InterPro" id="IPR011006">
    <property type="entry name" value="CheY-like_superfamily"/>
</dbReference>
<dbReference type="CDD" id="cd16922">
    <property type="entry name" value="HATPase_EvgS-ArcB-TorS-like"/>
    <property type="match status" value="1"/>
</dbReference>
<dbReference type="InterPro" id="IPR001789">
    <property type="entry name" value="Sig_transdc_resp-reg_receiver"/>
</dbReference>
<organism evidence="8 9">
    <name type="scientific">Novosphingobium clariflavum</name>
    <dbReference type="NCBI Taxonomy" id="2029884"/>
    <lineage>
        <taxon>Bacteria</taxon>
        <taxon>Pseudomonadati</taxon>
        <taxon>Pseudomonadota</taxon>
        <taxon>Alphaproteobacteria</taxon>
        <taxon>Sphingomonadales</taxon>
        <taxon>Sphingomonadaceae</taxon>
        <taxon>Novosphingobium</taxon>
    </lineage>
</organism>
<comment type="catalytic activity">
    <reaction evidence="1">
        <text>ATP + protein L-histidine = ADP + protein N-phospho-L-histidine.</text>
        <dbReference type="EC" id="2.7.13.3"/>
    </reaction>
</comment>
<dbReference type="InterPro" id="IPR005467">
    <property type="entry name" value="His_kinase_dom"/>
</dbReference>
<comment type="caution">
    <text evidence="8">The sequence shown here is derived from an EMBL/GenBank/DDBJ whole genome shotgun (WGS) entry which is preliminary data.</text>
</comment>
<evidence type="ECO:0000256" key="1">
    <source>
        <dbReference type="ARBA" id="ARBA00000085"/>
    </source>
</evidence>
<evidence type="ECO:0000259" key="7">
    <source>
        <dbReference type="PROSITE" id="PS50110"/>
    </source>
</evidence>
<accession>A0ABV6SAC5</accession>
<dbReference type="PANTHER" id="PTHR43047">
    <property type="entry name" value="TWO-COMPONENT HISTIDINE PROTEIN KINASE"/>
    <property type="match status" value="1"/>
</dbReference>
<dbReference type="Pfam" id="PF02518">
    <property type="entry name" value="HATPase_c"/>
    <property type="match status" value="1"/>
</dbReference>
<reference evidence="8 9" key="1">
    <citation type="submission" date="2024-09" db="EMBL/GenBank/DDBJ databases">
        <authorList>
            <person name="Sun Q."/>
            <person name="Mori K."/>
        </authorList>
    </citation>
    <scope>NUCLEOTIDE SEQUENCE [LARGE SCALE GENOMIC DNA]</scope>
    <source>
        <strain evidence="8 9">CICC 11035S</strain>
    </source>
</reference>
<dbReference type="EC" id="2.7.13.3" evidence="2"/>
<dbReference type="PROSITE" id="PS50110">
    <property type="entry name" value="RESPONSE_REGULATORY"/>
    <property type="match status" value="1"/>
</dbReference>
<proteinExistence type="predicted"/>
<evidence type="ECO:0000256" key="2">
    <source>
        <dbReference type="ARBA" id="ARBA00012438"/>
    </source>
</evidence>
<dbReference type="SMART" id="SM00448">
    <property type="entry name" value="REC"/>
    <property type="match status" value="1"/>
</dbReference>
<protein>
    <recommendedName>
        <fullName evidence="2">histidine kinase</fullName>
        <ecNumber evidence="2">2.7.13.3</ecNumber>
    </recommendedName>
</protein>
<dbReference type="PRINTS" id="PR00344">
    <property type="entry name" value="BCTRLSENSOR"/>
</dbReference>
<dbReference type="SUPFAM" id="SSF52172">
    <property type="entry name" value="CheY-like"/>
    <property type="match status" value="1"/>
</dbReference>
<dbReference type="EMBL" id="JBHLTM010000061">
    <property type="protein sequence ID" value="MFC0686200.1"/>
    <property type="molecule type" value="Genomic_DNA"/>
</dbReference>
<keyword evidence="3" id="KW-0808">Transferase</keyword>
<keyword evidence="9" id="KW-1185">Reference proteome</keyword>
<dbReference type="InterPro" id="IPR003594">
    <property type="entry name" value="HATPase_dom"/>
</dbReference>
<dbReference type="InterPro" id="IPR004358">
    <property type="entry name" value="Sig_transdc_His_kin-like_C"/>
</dbReference>
<gene>
    <name evidence="8" type="ORF">ACFFF8_16545</name>
</gene>
<keyword evidence="8" id="KW-0067">ATP-binding</keyword>
<keyword evidence="4" id="KW-0418">Kinase</keyword>
<dbReference type="InterPro" id="IPR036890">
    <property type="entry name" value="HATPase_C_sf"/>
</dbReference>
<keyword evidence="8" id="KW-0547">Nucleotide-binding</keyword>
<evidence type="ECO:0000256" key="3">
    <source>
        <dbReference type="ARBA" id="ARBA00022679"/>
    </source>
</evidence>
<feature type="domain" description="Histidine kinase" evidence="6">
    <location>
        <begin position="26"/>
        <end position="127"/>
    </location>
</feature>
<evidence type="ECO:0000259" key="6">
    <source>
        <dbReference type="PROSITE" id="PS50109"/>
    </source>
</evidence>
<dbReference type="CDD" id="cd17546">
    <property type="entry name" value="REC_hyHK_CKI1_RcsC-like"/>
    <property type="match status" value="1"/>
</dbReference>
<dbReference type="Gene3D" id="3.40.50.2300">
    <property type="match status" value="1"/>
</dbReference>
<dbReference type="SUPFAM" id="SSF55874">
    <property type="entry name" value="ATPase domain of HSP90 chaperone/DNA topoisomerase II/histidine kinase"/>
    <property type="match status" value="1"/>
</dbReference>
<dbReference type="Proteomes" id="UP001589858">
    <property type="component" value="Unassembled WGS sequence"/>
</dbReference>
<evidence type="ECO:0000313" key="8">
    <source>
        <dbReference type="EMBL" id="MFC0686200.1"/>
    </source>
</evidence>
<dbReference type="SMART" id="SM00387">
    <property type="entry name" value="HATPase_c"/>
    <property type="match status" value="1"/>
</dbReference>
<sequence length="290" mass="29899">MSIRRCRSGSAATRCASARSSTTCSSNAVKFTGKGQVTLAARVQRGKGAARLAISVSDTGIGIAADRQQHIFDGFTQADASIHERFGGTGLGLAICARLAALMGGTVAVESVTGHGSTFTLRLPLRPARARTEGVEEAAWGEGPDRPPTLAGRVLVAEDNHINRMVVAAMLDRLGIDHVFAGDGEEAIAAVKAARAAGAPFAMVLMDIQMPRMGGHDAARALRRAGIDAEELPIVGLSANAFPEDTVAALEAGMQAHLTKPLRLEALAAVLAEFAGEPEGGGETDPGQAD</sequence>
<evidence type="ECO:0000256" key="5">
    <source>
        <dbReference type="PROSITE-ProRule" id="PRU00169"/>
    </source>
</evidence>
<name>A0ABV6SAC5_9SPHN</name>
<dbReference type="GO" id="GO:0005524">
    <property type="term" value="F:ATP binding"/>
    <property type="evidence" value="ECO:0007669"/>
    <property type="project" value="UniProtKB-KW"/>
</dbReference>
<evidence type="ECO:0000313" key="9">
    <source>
        <dbReference type="Proteomes" id="UP001589858"/>
    </source>
</evidence>
<dbReference type="Gene3D" id="3.30.565.10">
    <property type="entry name" value="Histidine kinase-like ATPase, C-terminal domain"/>
    <property type="match status" value="1"/>
</dbReference>
<keyword evidence="5" id="KW-0597">Phosphoprotein</keyword>
<dbReference type="Pfam" id="PF00072">
    <property type="entry name" value="Response_reg"/>
    <property type="match status" value="1"/>
</dbReference>
<dbReference type="PROSITE" id="PS50109">
    <property type="entry name" value="HIS_KIN"/>
    <property type="match status" value="1"/>
</dbReference>
<evidence type="ECO:0000256" key="4">
    <source>
        <dbReference type="ARBA" id="ARBA00022777"/>
    </source>
</evidence>